<feature type="transmembrane region" description="Helical" evidence="6">
    <location>
        <begin position="28"/>
        <end position="53"/>
    </location>
</feature>
<dbReference type="SUPFAM" id="SSF56112">
    <property type="entry name" value="Protein kinase-like (PK-like)"/>
    <property type="match status" value="1"/>
</dbReference>
<dbReference type="InterPro" id="IPR011009">
    <property type="entry name" value="Kinase-like_dom_sf"/>
</dbReference>
<accession>A0A9K3MX08</accession>
<keyword evidence="3" id="KW-0732">Signal</keyword>
<dbReference type="GO" id="GO:0008889">
    <property type="term" value="F:glycerophosphodiester phosphodiesterase activity"/>
    <property type="evidence" value="ECO:0007669"/>
    <property type="project" value="UniProtKB-EC"/>
</dbReference>
<evidence type="ECO:0000256" key="4">
    <source>
        <dbReference type="ARBA" id="ARBA00022989"/>
    </source>
</evidence>
<evidence type="ECO:0000256" key="2">
    <source>
        <dbReference type="ARBA" id="ARBA00022692"/>
    </source>
</evidence>
<keyword evidence="2 6" id="KW-0812">Transmembrane</keyword>
<organism evidence="7 8">
    <name type="scientific">Helianthus annuus</name>
    <name type="common">Common sunflower</name>
    <dbReference type="NCBI Taxonomy" id="4232"/>
    <lineage>
        <taxon>Eukaryota</taxon>
        <taxon>Viridiplantae</taxon>
        <taxon>Streptophyta</taxon>
        <taxon>Embryophyta</taxon>
        <taxon>Tracheophyta</taxon>
        <taxon>Spermatophyta</taxon>
        <taxon>Magnoliopsida</taxon>
        <taxon>eudicotyledons</taxon>
        <taxon>Gunneridae</taxon>
        <taxon>Pentapetalae</taxon>
        <taxon>asterids</taxon>
        <taxon>campanulids</taxon>
        <taxon>Asterales</taxon>
        <taxon>Asteraceae</taxon>
        <taxon>Asteroideae</taxon>
        <taxon>Heliantheae alliance</taxon>
        <taxon>Heliantheae</taxon>
        <taxon>Helianthus</taxon>
    </lineage>
</organism>
<dbReference type="Proteomes" id="UP000215914">
    <property type="component" value="Unassembled WGS sequence"/>
</dbReference>
<name>A0A9K3MX08_HELAN</name>
<dbReference type="PANTHER" id="PTHR47974:SF3">
    <property type="entry name" value="RECEPTOR-LIKE SERINE_THREONINE-PROTEIN KINASE"/>
    <property type="match status" value="1"/>
</dbReference>
<dbReference type="AlphaFoldDB" id="A0A9K3MX08"/>
<comment type="subcellular location">
    <subcellularLocation>
        <location evidence="1">Membrane</location>
        <topology evidence="1">Single-pass membrane protein</topology>
    </subcellularLocation>
</comment>
<keyword evidence="7" id="KW-0378">Hydrolase</keyword>
<dbReference type="GO" id="GO:0016020">
    <property type="term" value="C:membrane"/>
    <property type="evidence" value="ECO:0007669"/>
    <property type="project" value="UniProtKB-SubCell"/>
</dbReference>
<evidence type="ECO:0000256" key="3">
    <source>
        <dbReference type="ARBA" id="ARBA00022729"/>
    </source>
</evidence>
<sequence length="122" mass="13987">MKKSNFHCSGTTVTPIIRSYENKPDNKILRFLLIIPCVIGFIEIICIVFFFWIKTRKSPVSAHQSYSPAVTPFRKFTYRELKKASRNFRDEIGRGGASIVYKGRLADNRVAAIKKLKSMANK</sequence>
<keyword evidence="8" id="KW-1185">Reference proteome</keyword>
<evidence type="ECO:0000256" key="1">
    <source>
        <dbReference type="ARBA" id="ARBA00004167"/>
    </source>
</evidence>
<dbReference type="PANTHER" id="PTHR47974">
    <property type="entry name" value="OS07G0415500 PROTEIN"/>
    <property type="match status" value="1"/>
</dbReference>
<comment type="caution">
    <text evidence="7">The sequence shown here is derived from an EMBL/GenBank/DDBJ whole genome shotgun (WGS) entry which is preliminary data.</text>
</comment>
<evidence type="ECO:0000313" key="8">
    <source>
        <dbReference type="Proteomes" id="UP000215914"/>
    </source>
</evidence>
<keyword evidence="4 6" id="KW-1133">Transmembrane helix</keyword>
<evidence type="ECO:0000256" key="6">
    <source>
        <dbReference type="SAM" id="Phobius"/>
    </source>
</evidence>
<reference evidence="7" key="2">
    <citation type="submission" date="2020-06" db="EMBL/GenBank/DDBJ databases">
        <title>Helianthus annuus Genome sequencing and assembly Release 2.</title>
        <authorList>
            <person name="Gouzy J."/>
            <person name="Langlade N."/>
            <person name="Munos S."/>
        </authorList>
    </citation>
    <scope>NUCLEOTIDE SEQUENCE</scope>
    <source>
        <tissue evidence="7">Leaves</tissue>
    </source>
</reference>
<dbReference type="EMBL" id="MNCJ02000327">
    <property type="protein sequence ID" value="KAF5778954.1"/>
    <property type="molecule type" value="Genomic_DNA"/>
</dbReference>
<reference evidence="7" key="1">
    <citation type="journal article" date="2017" name="Nature">
        <title>The sunflower genome provides insights into oil metabolism, flowering and Asterid evolution.</title>
        <authorList>
            <person name="Badouin H."/>
            <person name="Gouzy J."/>
            <person name="Grassa C.J."/>
            <person name="Murat F."/>
            <person name="Staton S.E."/>
            <person name="Cottret L."/>
            <person name="Lelandais-Briere C."/>
            <person name="Owens G.L."/>
            <person name="Carrere S."/>
            <person name="Mayjonade B."/>
            <person name="Legrand L."/>
            <person name="Gill N."/>
            <person name="Kane N.C."/>
            <person name="Bowers J.E."/>
            <person name="Hubner S."/>
            <person name="Bellec A."/>
            <person name="Berard A."/>
            <person name="Berges H."/>
            <person name="Blanchet N."/>
            <person name="Boniface M.C."/>
            <person name="Brunel D."/>
            <person name="Catrice O."/>
            <person name="Chaidir N."/>
            <person name="Claudel C."/>
            <person name="Donnadieu C."/>
            <person name="Faraut T."/>
            <person name="Fievet G."/>
            <person name="Helmstetter N."/>
            <person name="King M."/>
            <person name="Knapp S.J."/>
            <person name="Lai Z."/>
            <person name="Le Paslier M.C."/>
            <person name="Lippi Y."/>
            <person name="Lorenzon L."/>
            <person name="Mandel J.R."/>
            <person name="Marage G."/>
            <person name="Marchand G."/>
            <person name="Marquand E."/>
            <person name="Bret-Mestries E."/>
            <person name="Morien E."/>
            <person name="Nambeesan S."/>
            <person name="Nguyen T."/>
            <person name="Pegot-Espagnet P."/>
            <person name="Pouilly N."/>
            <person name="Raftis F."/>
            <person name="Sallet E."/>
            <person name="Schiex T."/>
            <person name="Thomas J."/>
            <person name="Vandecasteele C."/>
            <person name="Vares D."/>
            <person name="Vear F."/>
            <person name="Vautrin S."/>
            <person name="Crespi M."/>
            <person name="Mangin B."/>
            <person name="Burke J.M."/>
            <person name="Salse J."/>
            <person name="Munos S."/>
            <person name="Vincourt P."/>
            <person name="Rieseberg L.H."/>
            <person name="Langlade N.B."/>
        </authorList>
    </citation>
    <scope>NUCLEOTIDE SEQUENCE</scope>
    <source>
        <tissue evidence="7">Leaves</tissue>
    </source>
</reference>
<keyword evidence="5 6" id="KW-0472">Membrane</keyword>
<dbReference type="Gene3D" id="3.30.200.20">
    <property type="entry name" value="Phosphorylase Kinase, domain 1"/>
    <property type="match status" value="1"/>
</dbReference>
<evidence type="ECO:0000256" key="5">
    <source>
        <dbReference type="ARBA" id="ARBA00023136"/>
    </source>
</evidence>
<evidence type="ECO:0000313" key="7">
    <source>
        <dbReference type="EMBL" id="KAF5778954.1"/>
    </source>
</evidence>
<dbReference type="EC" id="3.1.4.46" evidence="7"/>
<proteinExistence type="predicted"/>
<gene>
    <name evidence="7" type="ORF">HanXRQr2_Chr12g0553671</name>
</gene>
<protein>
    <submittedName>
        <fullName evidence="7">Glycerophosphodiester phosphodiesterase</fullName>
        <ecNumber evidence="7">3.1.4.46</ecNumber>
    </submittedName>
</protein>
<dbReference type="Gramene" id="mRNA:HanXRQr2_Chr12g0553671">
    <property type="protein sequence ID" value="CDS:HanXRQr2_Chr12g0553671.1"/>
    <property type="gene ID" value="HanXRQr2_Chr12g0553671"/>
</dbReference>